<dbReference type="GO" id="GO:0005737">
    <property type="term" value="C:cytoplasm"/>
    <property type="evidence" value="ECO:0007669"/>
    <property type="project" value="UniProtKB-SubCell"/>
</dbReference>
<reference evidence="8 9" key="1">
    <citation type="journal article" date="2020" name="ISME J.">
        <title>Uncovering the hidden diversity of litter-decomposition mechanisms in mushroom-forming fungi.</title>
        <authorList>
            <person name="Floudas D."/>
            <person name="Bentzer J."/>
            <person name="Ahren D."/>
            <person name="Johansson T."/>
            <person name="Persson P."/>
            <person name="Tunlid A."/>
        </authorList>
    </citation>
    <scope>NUCLEOTIDE SEQUENCE [LARGE SCALE GENOMIC DNA]</scope>
    <source>
        <strain evidence="8 9">CBS 146.42</strain>
    </source>
</reference>
<evidence type="ECO:0000256" key="6">
    <source>
        <dbReference type="SAM" id="MobiDB-lite"/>
    </source>
</evidence>
<dbReference type="SMART" id="SM00271">
    <property type="entry name" value="DnaJ"/>
    <property type="match status" value="1"/>
</dbReference>
<dbReference type="CDD" id="cd06257">
    <property type="entry name" value="DnaJ"/>
    <property type="match status" value="1"/>
</dbReference>
<dbReference type="GO" id="GO:0005681">
    <property type="term" value="C:spliceosomal complex"/>
    <property type="evidence" value="ECO:0007669"/>
    <property type="project" value="TreeGrafter"/>
</dbReference>
<proteinExistence type="predicted"/>
<accession>A0A8H5D016</accession>
<evidence type="ECO:0000256" key="5">
    <source>
        <dbReference type="ARBA" id="ARBA00023242"/>
    </source>
</evidence>
<keyword evidence="4" id="KW-0143">Chaperone</keyword>
<dbReference type="InterPro" id="IPR036869">
    <property type="entry name" value="J_dom_sf"/>
</dbReference>
<comment type="caution">
    <text evidence="8">The sequence shown here is derived from an EMBL/GenBank/DDBJ whole genome shotgun (WGS) entry which is preliminary data.</text>
</comment>
<protein>
    <recommendedName>
        <fullName evidence="7">J domain-containing protein</fullName>
    </recommendedName>
</protein>
<feature type="domain" description="J" evidence="7">
    <location>
        <begin position="8"/>
        <end position="73"/>
    </location>
</feature>
<sequence>MSMEEEKNAYELLSLELSATEGEIKTAYRKLSLKVHPDRNPNNPEAARLFHELNQAYELLLDPLRRLALDQKLRVKQAKKERYKAYDAKRKHMVEELEERERAAVKKARMGKAEEVRVMSETERIKEEGRRLREMKQAQVNATNVGVREEVEEEEDENVPPELHPLDTTVRLKWSLKTRPELTTTESVASLLLPFGSIDSEAIVLSLKAPKKSTSGKPKSGTALVPFKQIGDAYDVVCESGKTDRGLEGVEVGWVNGKEPGILGWLKKMGKLGGERSKGGSPSTPTPAPATSTGTGFSSFPSSFPDIPSVPSLDTPSGLDFESITLLRMQQAERERLEREILEQEANE</sequence>
<evidence type="ECO:0000256" key="3">
    <source>
        <dbReference type="ARBA" id="ARBA00022490"/>
    </source>
</evidence>
<gene>
    <name evidence="8" type="ORF">D9756_008339</name>
</gene>
<organism evidence="8 9">
    <name type="scientific">Leucocoprinus leucothites</name>
    <dbReference type="NCBI Taxonomy" id="201217"/>
    <lineage>
        <taxon>Eukaryota</taxon>
        <taxon>Fungi</taxon>
        <taxon>Dikarya</taxon>
        <taxon>Basidiomycota</taxon>
        <taxon>Agaricomycotina</taxon>
        <taxon>Agaricomycetes</taxon>
        <taxon>Agaricomycetidae</taxon>
        <taxon>Agaricales</taxon>
        <taxon>Agaricineae</taxon>
        <taxon>Agaricaceae</taxon>
        <taxon>Leucocoprinus</taxon>
    </lineage>
</organism>
<dbReference type="Proteomes" id="UP000559027">
    <property type="component" value="Unassembled WGS sequence"/>
</dbReference>
<dbReference type="InterPro" id="IPR001623">
    <property type="entry name" value="DnaJ_domain"/>
</dbReference>
<keyword evidence="9" id="KW-1185">Reference proteome</keyword>
<evidence type="ECO:0000256" key="1">
    <source>
        <dbReference type="ARBA" id="ARBA00004123"/>
    </source>
</evidence>
<dbReference type="PANTHER" id="PTHR44313">
    <property type="entry name" value="DNAJ HOMOLOG SUBFAMILY C MEMBER 17"/>
    <property type="match status" value="1"/>
</dbReference>
<keyword evidence="3" id="KW-0963">Cytoplasm</keyword>
<evidence type="ECO:0000256" key="2">
    <source>
        <dbReference type="ARBA" id="ARBA00004496"/>
    </source>
</evidence>
<evidence type="ECO:0000313" key="8">
    <source>
        <dbReference type="EMBL" id="KAF5351140.1"/>
    </source>
</evidence>
<dbReference type="OrthoDB" id="376357at2759"/>
<keyword evidence="5" id="KW-0539">Nucleus</keyword>
<dbReference type="PANTHER" id="PTHR44313:SF1">
    <property type="entry name" value="DNAJ HOMOLOG SUBFAMILY C MEMBER 17"/>
    <property type="match status" value="1"/>
</dbReference>
<dbReference type="Pfam" id="PF00226">
    <property type="entry name" value="DnaJ"/>
    <property type="match status" value="1"/>
</dbReference>
<dbReference type="SUPFAM" id="SSF46565">
    <property type="entry name" value="Chaperone J-domain"/>
    <property type="match status" value="1"/>
</dbReference>
<evidence type="ECO:0000259" key="7">
    <source>
        <dbReference type="PROSITE" id="PS50076"/>
    </source>
</evidence>
<evidence type="ECO:0000313" key="9">
    <source>
        <dbReference type="Proteomes" id="UP000559027"/>
    </source>
</evidence>
<dbReference type="PROSITE" id="PS50076">
    <property type="entry name" value="DNAJ_2"/>
    <property type="match status" value="1"/>
</dbReference>
<evidence type="ECO:0000256" key="4">
    <source>
        <dbReference type="ARBA" id="ARBA00023186"/>
    </source>
</evidence>
<dbReference type="PRINTS" id="PR00625">
    <property type="entry name" value="JDOMAIN"/>
</dbReference>
<dbReference type="GO" id="GO:0000390">
    <property type="term" value="P:spliceosomal complex disassembly"/>
    <property type="evidence" value="ECO:0007669"/>
    <property type="project" value="TreeGrafter"/>
</dbReference>
<feature type="compositionally biased region" description="Low complexity" evidence="6">
    <location>
        <begin position="279"/>
        <end position="305"/>
    </location>
</feature>
<dbReference type="EMBL" id="JAACJO010000013">
    <property type="protein sequence ID" value="KAF5351140.1"/>
    <property type="molecule type" value="Genomic_DNA"/>
</dbReference>
<feature type="region of interest" description="Disordered" evidence="6">
    <location>
        <begin position="273"/>
        <end position="318"/>
    </location>
</feature>
<dbReference type="AlphaFoldDB" id="A0A8H5D016"/>
<name>A0A8H5D016_9AGAR</name>
<comment type="subcellular location">
    <subcellularLocation>
        <location evidence="2">Cytoplasm</location>
    </subcellularLocation>
    <subcellularLocation>
        <location evidence="1">Nucleus</location>
    </subcellularLocation>
</comment>
<dbReference type="InterPro" id="IPR052094">
    <property type="entry name" value="Pre-mRNA-splicing_ERAD"/>
</dbReference>
<dbReference type="Gene3D" id="1.10.287.110">
    <property type="entry name" value="DnaJ domain"/>
    <property type="match status" value="1"/>
</dbReference>